<dbReference type="AlphaFoldDB" id="A0A329LYC5"/>
<evidence type="ECO:0000313" key="2">
    <source>
        <dbReference type="EMBL" id="RAV12694.1"/>
    </source>
</evidence>
<keyword evidence="1" id="KW-0175">Coiled coil</keyword>
<accession>A0A329LYC5</accession>
<dbReference type="RefSeq" id="WP_113035584.1">
    <property type="nucleotide sequence ID" value="NZ_QMFB01000032.1"/>
</dbReference>
<dbReference type="OrthoDB" id="1796298at2"/>
<evidence type="ECO:0000256" key="1">
    <source>
        <dbReference type="SAM" id="Coils"/>
    </source>
</evidence>
<keyword evidence="3" id="KW-1185">Reference proteome</keyword>
<feature type="coiled-coil region" evidence="1">
    <location>
        <begin position="80"/>
        <end position="107"/>
    </location>
</feature>
<gene>
    <name evidence="2" type="ORF">DQG23_34515</name>
</gene>
<proteinExistence type="predicted"/>
<dbReference type="EMBL" id="QMFB01000032">
    <property type="protein sequence ID" value="RAV12694.1"/>
    <property type="molecule type" value="Genomic_DNA"/>
</dbReference>
<comment type="caution">
    <text evidence="2">The sequence shown here is derived from an EMBL/GenBank/DDBJ whole genome shotgun (WGS) entry which is preliminary data.</text>
</comment>
<name>A0A329LYC5_9BACL</name>
<protein>
    <submittedName>
        <fullName evidence="2">Uncharacterized protein</fullName>
    </submittedName>
</protein>
<sequence>MKRRDDEKLHLEREAISIFVNIYNRNHPVKQRLLYQQEKPDAVLQNAKRQKLGLEVTHLFFGSEEAKMLFGRSQETSCSLESLDVLVEELNKRIARKEQKINGYSHDYPVALLIRNASPVFGMSNILAVKDRIRKPQPYFTHTWFLSRDGSEEWLLKDLNDLIAADEGVN</sequence>
<dbReference type="Proteomes" id="UP000250369">
    <property type="component" value="Unassembled WGS sequence"/>
</dbReference>
<reference evidence="2 3" key="1">
    <citation type="journal article" date="2009" name="Int. J. Syst. Evol. Microbiol.">
        <title>Paenibacillus contaminans sp. nov., isolated from a contaminated laboratory plate.</title>
        <authorList>
            <person name="Chou J.H."/>
            <person name="Lee J.H."/>
            <person name="Lin M.C."/>
            <person name="Chang P.S."/>
            <person name="Arun A.B."/>
            <person name="Young C.C."/>
            <person name="Chen W.M."/>
        </authorList>
    </citation>
    <scope>NUCLEOTIDE SEQUENCE [LARGE SCALE GENOMIC DNA]</scope>
    <source>
        <strain evidence="2 3">CKOBP-6</strain>
    </source>
</reference>
<evidence type="ECO:0000313" key="3">
    <source>
        <dbReference type="Proteomes" id="UP000250369"/>
    </source>
</evidence>
<organism evidence="2 3">
    <name type="scientific">Paenibacillus contaminans</name>
    <dbReference type="NCBI Taxonomy" id="450362"/>
    <lineage>
        <taxon>Bacteria</taxon>
        <taxon>Bacillati</taxon>
        <taxon>Bacillota</taxon>
        <taxon>Bacilli</taxon>
        <taxon>Bacillales</taxon>
        <taxon>Paenibacillaceae</taxon>
        <taxon>Paenibacillus</taxon>
    </lineage>
</organism>